<dbReference type="GO" id="GO:0016829">
    <property type="term" value="F:lyase activity"/>
    <property type="evidence" value="ECO:0007669"/>
    <property type="project" value="UniProtKB-KW"/>
</dbReference>
<reference evidence="4 5" key="1">
    <citation type="submission" date="2019-02" db="EMBL/GenBank/DDBJ databases">
        <title>Deep-cultivation of Planctomycetes and their phenomic and genomic characterization uncovers novel biology.</title>
        <authorList>
            <person name="Wiegand S."/>
            <person name="Jogler M."/>
            <person name="Boedeker C."/>
            <person name="Pinto D."/>
            <person name="Vollmers J."/>
            <person name="Rivas-Marin E."/>
            <person name="Kohn T."/>
            <person name="Peeters S.H."/>
            <person name="Heuer A."/>
            <person name="Rast P."/>
            <person name="Oberbeckmann S."/>
            <person name="Bunk B."/>
            <person name="Jeske O."/>
            <person name="Meyerdierks A."/>
            <person name="Storesund J.E."/>
            <person name="Kallscheuer N."/>
            <person name="Luecker S."/>
            <person name="Lage O.M."/>
            <person name="Pohl T."/>
            <person name="Merkel B.J."/>
            <person name="Hornburger P."/>
            <person name="Mueller R.-W."/>
            <person name="Bruemmer F."/>
            <person name="Labrenz M."/>
            <person name="Spormann A.M."/>
            <person name="Op den Camp H."/>
            <person name="Overmann J."/>
            <person name="Amann R."/>
            <person name="Jetten M.S.M."/>
            <person name="Mascher T."/>
            <person name="Medema M.H."/>
            <person name="Devos D.P."/>
            <person name="Kaster A.-K."/>
            <person name="Ovreas L."/>
            <person name="Rohde M."/>
            <person name="Galperin M.Y."/>
            <person name="Jogler C."/>
        </authorList>
    </citation>
    <scope>NUCLEOTIDE SEQUENCE [LARGE SCALE GENOMIC DNA]</scope>
    <source>
        <strain evidence="4 5">Pan241w</strain>
    </source>
</reference>
<dbReference type="CDD" id="cd06558">
    <property type="entry name" value="crotonase-like"/>
    <property type="match status" value="1"/>
</dbReference>
<organism evidence="4 5">
    <name type="scientific">Gimesia alba</name>
    <dbReference type="NCBI Taxonomy" id="2527973"/>
    <lineage>
        <taxon>Bacteria</taxon>
        <taxon>Pseudomonadati</taxon>
        <taxon>Planctomycetota</taxon>
        <taxon>Planctomycetia</taxon>
        <taxon>Planctomycetales</taxon>
        <taxon>Planctomycetaceae</taxon>
        <taxon>Gimesia</taxon>
    </lineage>
</organism>
<keyword evidence="5" id="KW-1185">Reference proteome</keyword>
<dbReference type="Proteomes" id="UP000317171">
    <property type="component" value="Chromosome"/>
</dbReference>
<dbReference type="GO" id="GO:0006635">
    <property type="term" value="P:fatty acid beta-oxidation"/>
    <property type="evidence" value="ECO:0007669"/>
    <property type="project" value="TreeGrafter"/>
</dbReference>
<dbReference type="EMBL" id="CP036269">
    <property type="protein sequence ID" value="QDT42611.1"/>
    <property type="molecule type" value="Genomic_DNA"/>
</dbReference>
<evidence type="ECO:0000313" key="5">
    <source>
        <dbReference type="Proteomes" id="UP000317171"/>
    </source>
</evidence>
<dbReference type="NCBIfam" id="NF008506">
    <property type="entry name" value="PRK11423.1"/>
    <property type="match status" value="1"/>
</dbReference>
<evidence type="ECO:0000256" key="3">
    <source>
        <dbReference type="RuleBase" id="RU003707"/>
    </source>
</evidence>
<dbReference type="Gene3D" id="3.90.226.10">
    <property type="entry name" value="2-enoyl-CoA Hydratase, Chain A, domain 1"/>
    <property type="match status" value="1"/>
</dbReference>
<accession>A0A517RFG7</accession>
<protein>
    <submittedName>
        <fullName evidence="4">Methylmalonyl-CoA decarboxylase</fullName>
    </submittedName>
</protein>
<dbReference type="Pfam" id="PF00378">
    <property type="entry name" value="ECH_1"/>
    <property type="match status" value="1"/>
</dbReference>
<keyword evidence="2" id="KW-0456">Lyase</keyword>
<dbReference type="PROSITE" id="PS00166">
    <property type="entry name" value="ENOYL_COA_HYDRATASE"/>
    <property type="match status" value="1"/>
</dbReference>
<name>A0A517RFG7_9PLAN</name>
<sequence length="272" mass="30025">MSLITVSNEDRIGTIAFNNYQKRNALSANLIDEVLSAFKTMQQNGTRAVILRAASYEKVWSAGHDVDELPQADTDPLPYDDPLEKLLRAVRSFPAPVIAMVHGSVWGGACDLVVNCDLVLGDETCAFAITPAKLGLPYNASGFQSFLSRLPLNIVKELFFTANLLTAERVEQAGLINEIVPQAELESRVYEMARTIASRSAASISVAKTTLNMLSQATPLSASQFEYIHGLRRKVYYGPDYHEGIQAFLEKRAPEFRVDPDLNETVRPDSQT</sequence>
<dbReference type="InterPro" id="IPR001753">
    <property type="entry name" value="Enoyl-CoA_hydra/iso"/>
</dbReference>
<dbReference type="AlphaFoldDB" id="A0A517RFG7"/>
<dbReference type="PANTHER" id="PTHR11941:SF54">
    <property type="entry name" value="ENOYL-COA HYDRATASE, MITOCHONDRIAL"/>
    <property type="match status" value="1"/>
</dbReference>
<proteinExistence type="inferred from homology"/>
<dbReference type="KEGG" id="gaz:Pan241w_26970"/>
<comment type="similarity">
    <text evidence="1 3">Belongs to the enoyl-CoA hydratase/isomerase family.</text>
</comment>
<evidence type="ECO:0000256" key="1">
    <source>
        <dbReference type="ARBA" id="ARBA00005254"/>
    </source>
</evidence>
<dbReference type="SUPFAM" id="SSF52096">
    <property type="entry name" value="ClpP/crotonase"/>
    <property type="match status" value="1"/>
</dbReference>
<gene>
    <name evidence="4" type="primary">scpB_2</name>
    <name evidence="4" type="ORF">Pan241w_26970</name>
</gene>
<dbReference type="RefSeq" id="WP_145216136.1">
    <property type="nucleotide sequence ID" value="NZ_CP036269.1"/>
</dbReference>
<evidence type="ECO:0000313" key="4">
    <source>
        <dbReference type="EMBL" id="QDT42611.1"/>
    </source>
</evidence>
<evidence type="ECO:0000256" key="2">
    <source>
        <dbReference type="ARBA" id="ARBA00023239"/>
    </source>
</evidence>
<dbReference type="OrthoDB" id="370015at2"/>
<dbReference type="PANTHER" id="PTHR11941">
    <property type="entry name" value="ENOYL-COA HYDRATASE-RELATED"/>
    <property type="match status" value="1"/>
</dbReference>
<dbReference type="InterPro" id="IPR029045">
    <property type="entry name" value="ClpP/crotonase-like_dom_sf"/>
</dbReference>
<dbReference type="InterPro" id="IPR014748">
    <property type="entry name" value="Enoyl-CoA_hydra_C"/>
</dbReference>
<dbReference type="Gene3D" id="1.10.12.10">
    <property type="entry name" value="Lyase 2-enoyl-coa Hydratase, Chain A, domain 2"/>
    <property type="match status" value="1"/>
</dbReference>
<dbReference type="InterPro" id="IPR018376">
    <property type="entry name" value="Enoyl-CoA_hyd/isom_CS"/>
</dbReference>